<protein>
    <submittedName>
        <fullName evidence="1">IS1380 family transposase</fullName>
    </submittedName>
</protein>
<gene>
    <name evidence="1" type="ORF">EII41_13930</name>
</gene>
<reference evidence="1 2" key="1">
    <citation type="submission" date="2018-11" db="EMBL/GenBank/DDBJ databases">
        <title>Genomes From Bacteria Associated with the Canine Oral Cavity: a Test Case for Automated Genome-Based Taxonomic Assignment.</title>
        <authorList>
            <person name="Coil D.A."/>
            <person name="Jospin G."/>
            <person name="Darling A.E."/>
            <person name="Wallis C."/>
            <person name="Davis I.J."/>
            <person name="Harris S."/>
            <person name="Eisen J.A."/>
            <person name="Holcombe L.J."/>
            <person name="O'Flynn C."/>
        </authorList>
    </citation>
    <scope>NUCLEOTIDE SEQUENCE [LARGE SCALE GENOMIC DNA]</scope>
    <source>
        <strain evidence="1 2">OH1426_COT-023</strain>
    </source>
</reference>
<feature type="non-terminal residue" evidence="1">
    <location>
        <position position="1"/>
    </location>
</feature>
<comment type="caution">
    <text evidence="1">The sequence shown here is derived from an EMBL/GenBank/DDBJ whole genome shotgun (WGS) entry which is preliminary data.</text>
</comment>
<evidence type="ECO:0000313" key="1">
    <source>
        <dbReference type="EMBL" id="RRD68820.1"/>
    </source>
</evidence>
<dbReference type="EMBL" id="RQYN01000199">
    <property type="protein sequence ID" value="RRD68820.1"/>
    <property type="molecule type" value="Genomic_DNA"/>
</dbReference>
<dbReference type="AlphaFoldDB" id="A0A3P1YF44"/>
<evidence type="ECO:0000313" key="2">
    <source>
        <dbReference type="Proteomes" id="UP000279860"/>
    </source>
</evidence>
<dbReference type="Proteomes" id="UP000279860">
    <property type="component" value="Unassembled WGS sequence"/>
</dbReference>
<feature type="non-terminal residue" evidence="1">
    <location>
        <position position="85"/>
    </location>
</feature>
<proteinExistence type="predicted"/>
<name>A0A3P1YF44_TANFO</name>
<accession>A0A3P1YF44</accession>
<organism evidence="1 2">
    <name type="scientific">Tannerella forsythia</name>
    <name type="common">Bacteroides forsythus</name>
    <dbReference type="NCBI Taxonomy" id="28112"/>
    <lineage>
        <taxon>Bacteria</taxon>
        <taxon>Pseudomonadati</taxon>
        <taxon>Bacteroidota</taxon>
        <taxon>Bacteroidia</taxon>
        <taxon>Bacteroidales</taxon>
        <taxon>Tannerellaceae</taxon>
        <taxon>Tannerella</taxon>
    </lineage>
</organism>
<sequence length="85" mass="9709">QMLDKIGFQEQVSSCLSLPTQNSNRAYDVGVILESFITSIWCGANRFLHTEVTRVDKALGHIFGWKHPPAQDAYKRYFSKFNAKT</sequence>